<accession>A0ACC2HA04</accession>
<comment type="caution">
    <text evidence="1">The sequence shown here is derived from an EMBL/GenBank/DDBJ whole genome shotgun (WGS) entry which is preliminary data.</text>
</comment>
<dbReference type="Proteomes" id="UP001157502">
    <property type="component" value="Chromosome 4"/>
</dbReference>
<keyword evidence="2" id="KW-1185">Reference proteome</keyword>
<sequence>MFTGWKTWFRHQKFRHQTFRLNSLGEGVTCLSVTQCPYHNKVFSLSALPGYEIDIANKDGSAFIWPVLFWLSPSPTQRAHYLCSVRLLLKSGVAVVSPWKQQREGLLCPPCRC</sequence>
<evidence type="ECO:0000313" key="1">
    <source>
        <dbReference type="EMBL" id="KAJ8012648.1"/>
    </source>
</evidence>
<protein>
    <submittedName>
        <fullName evidence="1">Uncharacterized protein</fullName>
    </submittedName>
</protein>
<name>A0ACC2HA04_DALPE</name>
<reference evidence="1" key="1">
    <citation type="submission" date="2021-05" db="EMBL/GenBank/DDBJ databases">
        <authorList>
            <person name="Pan Q."/>
            <person name="Jouanno E."/>
            <person name="Zahm M."/>
            <person name="Klopp C."/>
            <person name="Cabau C."/>
            <person name="Louis A."/>
            <person name="Berthelot C."/>
            <person name="Parey E."/>
            <person name="Roest Crollius H."/>
            <person name="Montfort J."/>
            <person name="Robinson-Rechavi M."/>
            <person name="Bouchez O."/>
            <person name="Lampietro C."/>
            <person name="Lopez Roques C."/>
            <person name="Donnadieu C."/>
            <person name="Postlethwait J."/>
            <person name="Bobe J."/>
            <person name="Dillon D."/>
            <person name="Chandos A."/>
            <person name="von Hippel F."/>
            <person name="Guiguen Y."/>
        </authorList>
    </citation>
    <scope>NUCLEOTIDE SEQUENCE</scope>
    <source>
        <strain evidence="1">YG-Jan2019</strain>
    </source>
</reference>
<organism evidence="1 2">
    <name type="scientific">Dallia pectoralis</name>
    <name type="common">Alaska blackfish</name>
    <dbReference type="NCBI Taxonomy" id="75939"/>
    <lineage>
        <taxon>Eukaryota</taxon>
        <taxon>Metazoa</taxon>
        <taxon>Chordata</taxon>
        <taxon>Craniata</taxon>
        <taxon>Vertebrata</taxon>
        <taxon>Euteleostomi</taxon>
        <taxon>Actinopterygii</taxon>
        <taxon>Neopterygii</taxon>
        <taxon>Teleostei</taxon>
        <taxon>Protacanthopterygii</taxon>
        <taxon>Esociformes</taxon>
        <taxon>Umbridae</taxon>
        <taxon>Dallia</taxon>
    </lineage>
</organism>
<evidence type="ECO:0000313" key="2">
    <source>
        <dbReference type="Proteomes" id="UP001157502"/>
    </source>
</evidence>
<gene>
    <name evidence="1" type="ORF">DPEC_G00045070</name>
</gene>
<dbReference type="EMBL" id="CM055731">
    <property type="protein sequence ID" value="KAJ8012648.1"/>
    <property type="molecule type" value="Genomic_DNA"/>
</dbReference>
<proteinExistence type="predicted"/>